<dbReference type="GO" id="GO:0016779">
    <property type="term" value="F:nucleotidyltransferase activity"/>
    <property type="evidence" value="ECO:0007669"/>
    <property type="project" value="UniProtKB-KW"/>
</dbReference>
<dbReference type="PANTHER" id="PTHR33571">
    <property type="entry name" value="SSL8005 PROTEIN"/>
    <property type="match status" value="1"/>
</dbReference>
<evidence type="ECO:0000256" key="3">
    <source>
        <dbReference type="ARBA" id="ARBA00022679"/>
    </source>
</evidence>
<keyword evidence="6" id="KW-0547">Nucleotide-binding</keyword>
<evidence type="ECO:0000256" key="2">
    <source>
        <dbReference type="ARBA" id="ARBA00022649"/>
    </source>
</evidence>
<evidence type="ECO:0000256" key="4">
    <source>
        <dbReference type="ARBA" id="ARBA00022695"/>
    </source>
</evidence>
<dbReference type="SUPFAM" id="SSF81301">
    <property type="entry name" value="Nucleotidyltransferase"/>
    <property type="match status" value="1"/>
</dbReference>
<keyword evidence="12" id="KW-1185">Reference proteome</keyword>
<dbReference type="Gene3D" id="3.30.460.10">
    <property type="entry name" value="Beta Polymerase, domain 2"/>
    <property type="match status" value="1"/>
</dbReference>
<evidence type="ECO:0000313" key="11">
    <source>
        <dbReference type="EMBL" id="NEV64390.1"/>
    </source>
</evidence>
<keyword evidence="8" id="KW-0460">Magnesium</keyword>
<evidence type="ECO:0000313" key="12">
    <source>
        <dbReference type="Proteomes" id="UP000483379"/>
    </source>
</evidence>
<evidence type="ECO:0000259" key="10">
    <source>
        <dbReference type="Pfam" id="PF01909"/>
    </source>
</evidence>
<keyword evidence="4" id="KW-0548">Nucleotidyltransferase</keyword>
<keyword evidence="7" id="KW-0067">ATP-binding</keyword>
<proteinExistence type="inferred from homology"/>
<protein>
    <submittedName>
        <fullName evidence="11">Nucleotidyltransferase</fullName>
    </submittedName>
</protein>
<evidence type="ECO:0000256" key="6">
    <source>
        <dbReference type="ARBA" id="ARBA00022741"/>
    </source>
</evidence>
<dbReference type="InterPro" id="IPR043519">
    <property type="entry name" value="NT_sf"/>
</dbReference>
<keyword evidence="5" id="KW-0479">Metal-binding</keyword>
<dbReference type="Pfam" id="PF01909">
    <property type="entry name" value="NTP_transf_2"/>
    <property type="match status" value="1"/>
</dbReference>
<name>A0A6M0K3U5_9GAMM</name>
<dbReference type="GO" id="GO:0005524">
    <property type="term" value="F:ATP binding"/>
    <property type="evidence" value="ECO:0007669"/>
    <property type="project" value="UniProtKB-KW"/>
</dbReference>
<comment type="cofactor">
    <cofactor evidence="1">
        <name>Mg(2+)</name>
        <dbReference type="ChEBI" id="CHEBI:18420"/>
    </cofactor>
</comment>
<dbReference type="Proteomes" id="UP000483379">
    <property type="component" value="Unassembled WGS sequence"/>
</dbReference>
<reference evidence="11 12" key="1">
    <citation type="submission" date="2020-02" db="EMBL/GenBank/DDBJ databases">
        <title>Genome sequences of Thiorhodococcus mannitoliphagus and Thiorhodococcus minor, purple sulfur photosynthetic bacteria in the gammaproteobacterial family, Chromatiaceae.</title>
        <authorList>
            <person name="Aviles F.A."/>
            <person name="Meyer T.E."/>
            <person name="Kyndt J.A."/>
        </authorList>
    </citation>
    <scope>NUCLEOTIDE SEQUENCE [LARGE SCALE GENOMIC DNA]</scope>
    <source>
        <strain evidence="11 12">DSM 11518</strain>
    </source>
</reference>
<organism evidence="11 12">
    <name type="scientific">Thiorhodococcus minor</name>
    <dbReference type="NCBI Taxonomy" id="57489"/>
    <lineage>
        <taxon>Bacteria</taxon>
        <taxon>Pseudomonadati</taxon>
        <taxon>Pseudomonadota</taxon>
        <taxon>Gammaproteobacteria</taxon>
        <taxon>Chromatiales</taxon>
        <taxon>Chromatiaceae</taxon>
        <taxon>Thiorhodococcus</taxon>
    </lineage>
</organism>
<comment type="similarity">
    <text evidence="9">Belongs to the MntA antitoxin family.</text>
</comment>
<dbReference type="InterPro" id="IPR052038">
    <property type="entry name" value="Type-VII_TA_antitoxin"/>
</dbReference>
<dbReference type="AlphaFoldDB" id="A0A6M0K3U5"/>
<dbReference type="GO" id="GO:0046872">
    <property type="term" value="F:metal ion binding"/>
    <property type="evidence" value="ECO:0007669"/>
    <property type="project" value="UniProtKB-KW"/>
</dbReference>
<keyword evidence="3 11" id="KW-0808">Transferase</keyword>
<sequence length="104" mass="11752">MNRDRSSLTIDQPTLERVCRTHRIRRLSLFGSQLKGTANPDSDVDLLVEFDPGAHPTLLDLAQIEIELSQALGGKKVDVRTPEDLSRFFRDDVLNMAEVQYVAE</sequence>
<gene>
    <name evidence="11" type="ORF">G3446_21330</name>
</gene>
<feature type="domain" description="Polymerase nucleotidyl transferase" evidence="10">
    <location>
        <begin position="15"/>
        <end position="94"/>
    </location>
</feature>
<dbReference type="CDD" id="cd05403">
    <property type="entry name" value="NT_KNTase_like"/>
    <property type="match status" value="1"/>
</dbReference>
<evidence type="ECO:0000256" key="8">
    <source>
        <dbReference type="ARBA" id="ARBA00022842"/>
    </source>
</evidence>
<dbReference type="EMBL" id="JAAIJQ010000087">
    <property type="protein sequence ID" value="NEV64390.1"/>
    <property type="molecule type" value="Genomic_DNA"/>
</dbReference>
<evidence type="ECO:0000256" key="1">
    <source>
        <dbReference type="ARBA" id="ARBA00001946"/>
    </source>
</evidence>
<dbReference type="PANTHER" id="PTHR33571:SF12">
    <property type="entry name" value="BSL3053 PROTEIN"/>
    <property type="match status" value="1"/>
</dbReference>
<keyword evidence="2" id="KW-1277">Toxin-antitoxin system</keyword>
<dbReference type="InterPro" id="IPR002934">
    <property type="entry name" value="Polymerase_NTP_transf_dom"/>
</dbReference>
<evidence type="ECO:0000256" key="7">
    <source>
        <dbReference type="ARBA" id="ARBA00022840"/>
    </source>
</evidence>
<evidence type="ECO:0000256" key="9">
    <source>
        <dbReference type="ARBA" id="ARBA00038276"/>
    </source>
</evidence>
<comment type="caution">
    <text evidence="11">The sequence shown here is derived from an EMBL/GenBank/DDBJ whole genome shotgun (WGS) entry which is preliminary data.</text>
</comment>
<evidence type="ECO:0000256" key="5">
    <source>
        <dbReference type="ARBA" id="ARBA00022723"/>
    </source>
</evidence>
<accession>A0A6M0K3U5</accession>